<evidence type="ECO:0000313" key="3">
    <source>
        <dbReference type="Proteomes" id="UP000278627"/>
    </source>
</evidence>
<feature type="region of interest" description="Disordered" evidence="1">
    <location>
        <begin position="55"/>
        <end position="74"/>
    </location>
</feature>
<protein>
    <submittedName>
        <fullName evidence="2 4">Uncharacterized protein</fullName>
    </submittedName>
</protein>
<name>A0A0N4TPL9_BRUPA</name>
<gene>
    <name evidence="2" type="ORF">BPAG_LOCUS10465</name>
</gene>
<dbReference type="WBParaSite" id="BPAG_0001050301-mRNA-1">
    <property type="protein sequence ID" value="BPAG_0001050301-mRNA-1"/>
    <property type="gene ID" value="BPAG_0001050301"/>
</dbReference>
<dbReference type="Proteomes" id="UP000278627">
    <property type="component" value="Unassembled WGS sequence"/>
</dbReference>
<organism evidence="4">
    <name type="scientific">Brugia pahangi</name>
    <name type="common">Filarial nematode worm</name>
    <dbReference type="NCBI Taxonomy" id="6280"/>
    <lineage>
        <taxon>Eukaryota</taxon>
        <taxon>Metazoa</taxon>
        <taxon>Ecdysozoa</taxon>
        <taxon>Nematoda</taxon>
        <taxon>Chromadorea</taxon>
        <taxon>Rhabditida</taxon>
        <taxon>Spirurina</taxon>
        <taxon>Spiruromorpha</taxon>
        <taxon>Filarioidea</taxon>
        <taxon>Onchocercidae</taxon>
        <taxon>Brugia</taxon>
    </lineage>
</organism>
<reference evidence="4" key="1">
    <citation type="submission" date="2017-02" db="UniProtKB">
        <authorList>
            <consortium name="WormBaseParasite"/>
        </authorList>
    </citation>
    <scope>IDENTIFICATION</scope>
</reference>
<proteinExistence type="predicted"/>
<accession>A0A0N4TPL9</accession>
<evidence type="ECO:0000313" key="2">
    <source>
        <dbReference type="EMBL" id="VDN91651.1"/>
    </source>
</evidence>
<keyword evidence="3" id="KW-1185">Reference proteome</keyword>
<dbReference type="EMBL" id="UZAD01013188">
    <property type="protein sequence ID" value="VDN91651.1"/>
    <property type="molecule type" value="Genomic_DNA"/>
</dbReference>
<evidence type="ECO:0000313" key="4">
    <source>
        <dbReference type="WBParaSite" id="BPAG_0001050301-mRNA-1"/>
    </source>
</evidence>
<evidence type="ECO:0000256" key="1">
    <source>
        <dbReference type="SAM" id="MobiDB-lite"/>
    </source>
</evidence>
<feature type="compositionally biased region" description="Basic and acidic residues" evidence="1">
    <location>
        <begin position="65"/>
        <end position="74"/>
    </location>
</feature>
<sequence>MITENLSLHISGTRYRETGSDSRHELITRRTICNKEWTCREDQLSKVLLTSSTVRRKSARQRTVNHSDSKSTLC</sequence>
<dbReference type="AlphaFoldDB" id="A0A0N4TPL9"/>
<reference evidence="2 3" key="2">
    <citation type="submission" date="2018-11" db="EMBL/GenBank/DDBJ databases">
        <authorList>
            <consortium name="Pathogen Informatics"/>
        </authorList>
    </citation>
    <scope>NUCLEOTIDE SEQUENCE [LARGE SCALE GENOMIC DNA]</scope>
</reference>